<dbReference type="EMBL" id="CAJVPW010034196">
    <property type="protein sequence ID" value="CAG8732961.1"/>
    <property type="molecule type" value="Genomic_DNA"/>
</dbReference>
<feature type="non-terminal residue" evidence="1">
    <location>
        <position position="1"/>
    </location>
</feature>
<evidence type="ECO:0000313" key="2">
    <source>
        <dbReference type="Proteomes" id="UP000789366"/>
    </source>
</evidence>
<reference evidence="1" key="1">
    <citation type="submission" date="2021-06" db="EMBL/GenBank/DDBJ databases">
        <authorList>
            <person name="Kallberg Y."/>
            <person name="Tangrot J."/>
            <person name="Rosling A."/>
        </authorList>
    </citation>
    <scope>NUCLEOTIDE SEQUENCE</scope>
    <source>
        <strain evidence="1">28 12/20/2015</strain>
    </source>
</reference>
<proteinExistence type="predicted"/>
<comment type="caution">
    <text evidence="1">The sequence shown here is derived from an EMBL/GenBank/DDBJ whole genome shotgun (WGS) entry which is preliminary data.</text>
</comment>
<sequence>GNIISYEEDQISINNEISLDNITSNYSTTLLIEDIINLRIEENSESSSVRTAQDVLSNDLDYDPCDILDHFLEHEKQNN</sequence>
<evidence type="ECO:0000313" key="1">
    <source>
        <dbReference type="EMBL" id="CAG8732961.1"/>
    </source>
</evidence>
<protein>
    <submittedName>
        <fullName evidence="1">9747_t:CDS:1</fullName>
    </submittedName>
</protein>
<accession>A0ACA9Q2J8</accession>
<dbReference type="Proteomes" id="UP000789366">
    <property type="component" value="Unassembled WGS sequence"/>
</dbReference>
<name>A0ACA9Q2J8_9GLOM</name>
<gene>
    <name evidence="1" type="ORF">SPELUC_LOCUS13242</name>
</gene>
<organism evidence="1 2">
    <name type="scientific">Cetraspora pellucida</name>
    <dbReference type="NCBI Taxonomy" id="1433469"/>
    <lineage>
        <taxon>Eukaryota</taxon>
        <taxon>Fungi</taxon>
        <taxon>Fungi incertae sedis</taxon>
        <taxon>Mucoromycota</taxon>
        <taxon>Glomeromycotina</taxon>
        <taxon>Glomeromycetes</taxon>
        <taxon>Diversisporales</taxon>
        <taxon>Gigasporaceae</taxon>
        <taxon>Cetraspora</taxon>
    </lineage>
</organism>
<keyword evidence="2" id="KW-1185">Reference proteome</keyword>